<accession>A0A1G6GK66</accession>
<dbReference type="STRING" id="1219383.SAMN05421733_101172"/>
<sequence>MSSPHATTKSRLKPWSLFIVGGVCLAGALLIMSLAQPPVHVEKDHDDTEIVYPTFQVEQVAAVPNLGVLTDQVRPLQQTTRVVTSGLHEPEFRGTKFIVDYRNRYSIQIVQIGKEDIIKNFLQQRVDRKDFIYIRLTNQNQPERYVLLYGIYDGEQEAKAVLSRLNLKLPTSIKPSVEKVANYAPYVNDMGADEGTEVSKLYDVRLTSAPLPKVVLPVLNPVPDISSTTETNEASTQKTMPLSEH</sequence>
<reference evidence="3" key="1">
    <citation type="submission" date="2016-09" db="EMBL/GenBank/DDBJ databases">
        <authorList>
            <person name="Varghese N."/>
            <person name="Submissions S."/>
        </authorList>
    </citation>
    <scope>NUCLEOTIDE SEQUENCE [LARGE SCALE GENOMIC DNA]</scope>
    <source>
        <strain evidence="3">ANC 4422</strain>
    </source>
</reference>
<dbReference type="Gene3D" id="3.30.70.1070">
    <property type="entry name" value="Sporulation related repeat"/>
    <property type="match status" value="1"/>
</dbReference>
<feature type="region of interest" description="Disordered" evidence="1">
    <location>
        <begin position="225"/>
        <end position="245"/>
    </location>
</feature>
<gene>
    <name evidence="2" type="ORF">SAMN05421733_101172</name>
</gene>
<keyword evidence="3" id="KW-1185">Reference proteome</keyword>
<name>A0A1G6GK66_9GAMM</name>
<evidence type="ECO:0000313" key="2">
    <source>
        <dbReference type="EMBL" id="SDB81566.1"/>
    </source>
</evidence>
<evidence type="ECO:0000313" key="3">
    <source>
        <dbReference type="Proteomes" id="UP000242501"/>
    </source>
</evidence>
<dbReference type="GO" id="GO:0042834">
    <property type="term" value="F:peptidoglycan binding"/>
    <property type="evidence" value="ECO:0007669"/>
    <property type="project" value="InterPro"/>
</dbReference>
<dbReference type="RefSeq" id="WP_092746444.1">
    <property type="nucleotide sequence ID" value="NZ_FMYL01000001.1"/>
</dbReference>
<proteinExistence type="predicted"/>
<dbReference type="InterPro" id="IPR036680">
    <property type="entry name" value="SPOR-like_sf"/>
</dbReference>
<evidence type="ECO:0000256" key="1">
    <source>
        <dbReference type="SAM" id="MobiDB-lite"/>
    </source>
</evidence>
<dbReference type="Proteomes" id="UP000242501">
    <property type="component" value="Unassembled WGS sequence"/>
</dbReference>
<dbReference type="OrthoDB" id="6655985at2"/>
<dbReference type="AlphaFoldDB" id="A0A1G6GK66"/>
<protein>
    <recommendedName>
        <fullName evidence="4">SPOR domain-containing protein</fullName>
    </recommendedName>
</protein>
<evidence type="ECO:0008006" key="4">
    <source>
        <dbReference type="Google" id="ProtNLM"/>
    </source>
</evidence>
<organism evidence="2 3">
    <name type="scientific">Acinetobacter boissieri</name>
    <dbReference type="NCBI Taxonomy" id="1219383"/>
    <lineage>
        <taxon>Bacteria</taxon>
        <taxon>Pseudomonadati</taxon>
        <taxon>Pseudomonadota</taxon>
        <taxon>Gammaproteobacteria</taxon>
        <taxon>Moraxellales</taxon>
        <taxon>Moraxellaceae</taxon>
        <taxon>Acinetobacter</taxon>
    </lineage>
</organism>
<dbReference type="EMBL" id="FMYL01000001">
    <property type="protein sequence ID" value="SDB81566.1"/>
    <property type="molecule type" value="Genomic_DNA"/>
</dbReference>